<dbReference type="GO" id="GO:0005096">
    <property type="term" value="F:GTPase activator activity"/>
    <property type="evidence" value="ECO:0007669"/>
    <property type="project" value="UniProtKB-KW"/>
</dbReference>
<dbReference type="EMBL" id="CP039355">
    <property type="protein sequence ID" value="QCE14628.1"/>
    <property type="molecule type" value="Genomic_DNA"/>
</dbReference>
<dbReference type="PANTHER" id="PTHR23180:SF408">
    <property type="entry name" value="ADP-RIBOSYLATION FACTOR GTPASE-ACTIVATING PROTEIN AGD10"/>
    <property type="match status" value="1"/>
</dbReference>
<dbReference type="GO" id="GO:0008270">
    <property type="term" value="F:zinc ion binding"/>
    <property type="evidence" value="ECO:0007669"/>
    <property type="project" value="UniProtKB-KW"/>
</dbReference>
<dbReference type="Pfam" id="PF01412">
    <property type="entry name" value="ArfGap"/>
    <property type="match status" value="1"/>
</dbReference>
<dbReference type="InterPro" id="IPR036770">
    <property type="entry name" value="Ankyrin_rpt-contain_sf"/>
</dbReference>
<feature type="domain" description="PH" evidence="12">
    <location>
        <begin position="284"/>
        <end position="419"/>
    </location>
</feature>
<feature type="compositionally biased region" description="Basic residues" evidence="11">
    <location>
        <begin position="578"/>
        <end position="587"/>
    </location>
</feature>
<dbReference type="SUPFAM" id="SSF57863">
    <property type="entry name" value="ArfGap/RecO-like zinc finger"/>
    <property type="match status" value="1"/>
</dbReference>
<evidence type="ECO:0000256" key="3">
    <source>
        <dbReference type="ARBA" id="ARBA00022723"/>
    </source>
</evidence>
<feature type="region of interest" description="Disordered" evidence="11">
    <location>
        <begin position="746"/>
        <end position="783"/>
    </location>
</feature>
<evidence type="ECO:0000256" key="11">
    <source>
        <dbReference type="SAM" id="MobiDB-lite"/>
    </source>
</evidence>
<sequence length="783" mass="87672">MFRQQLQCMEESAESLRARCFKFYKGTRKYTEGLGDAYDGDIAFASALENFGGGHNDPLFVTLGGPVMTKFAIAFREMGTHKEVLRSQAEHMLNDRLLNMLNVDILDVKEARRRFEKASIVHDQAREKFMSLRKSTKIDVATVVEEELHNARTSFEESRFNLVSALHNVEAKKRFEFLEAVTGVMDAHLRYYRQGYQLLHELEPFIVEVLAYTQKARESYNEEQIRLCERMLEYKKHVHQESMMSLTGPYISPSRDGNPVQPFSRISNKVADAITESAENGKIQIIRQGYLSKRSSSLRGDWKRRFFVLDSRGMLYYFRKPWNGLHGSSQSLHRNCATDNSAGILSRLLSSHYHGAMPDDKCVARHTVNLLTSTIKSDAEQSDLRFCFRIISPSKSYTLQAENAVDQMDWMEKITGVITSLLSVQTLSDVSENGNGPSANKLLLLQGSPDDDLALHGDSMSSEDSQKNKQSSKSEKPIDILRKVSGNDKCADCGKPDPDWASLNLGILICIECSGVHRNLGVHLSKVRSLTLDVKVWDSAVLSMLQSLGNLFANSVWEELLQSSGSSQIDENPDGSKPQKKLFHARKPSHDDPISLKERFIHAKYDAKVFVCRVKNNVLLSQQVAESINANDKRAVYRHIVKSDVNVNAISREAGFSCNMPFSTHDPNTSCENSTQPVEDVQDGSSVLHLACRNCDVAMVELLLQYGADVNASDSKGKTPLHYCTMMGKHATAKVLITRGANPLAVDKEGNTPFKLAPEPDPVDKDTVPLNLETTPPQNSPEK</sequence>
<dbReference type="InterPro" id="IPR027267">
    <property type="entry name" value="AH/BAR_dom_sf"/>
</dbReference>
<keyword evidence="16" id="KW-1185">Reference proteome</keyword>
<feature type="domain" description="Arf-GAP" evidence="13">
    <location>
        <begin position="475"/>
        <end position="618"/>
    </location>
</feature>
<accession>A0A4D6NMQ6</accession>
<evidence type="ECO:0000313" key="15">
    <source>
        <dbReference type="EMBL" id="QCE14628.1"/>
    </source>
</evidence>
<dbReference type="Gene3D" id="1.10.220.150">
    <property type="entry name" value="Arf GTPase activating protein"/>
    <property type="match status" value="1"/>
</dbReference>
<keyword evidence="8" id="KW-0175">Coiled coil</keyword>
<proteinExistence type="predicted"/>
<comment type="subcellular location">
    <subcellularLocation>
        <location evidence="1">Cell membrane</location>
        <topology evidence="1">Peripheral membrane protein</topology>
        <orientation evidence="1">Cytoplasmic side</orientation>
    </subcellularLocation>
</comment>
<feature type="compositionally biased region" description="Basic and acidic residues" evidence="11">
    <location>
        <begin position="464"/>
        <end position="478"/>
    </location>
</feature>
<keyword evidence="5 10" id="KW-0863">Zinc-finger</keyword>
<dbReference type="Pfam" id="PF16746">
    <property type="entry name" value="BAR_3"/>
    <property type="match status" value="1"/>
</dbReference>
<dbReference type="SMART" id="SM00105">
    <property type="entry name" value="ArfGap"/>
    <property type="match status" value="1"/>
</dbReference>
<dbReference type="SUPFAM" id="SSF103657">
    <property type="entry name" value="BAR/IMD domain-like"/>
    <property type="match status" value="1"/>
</dbReference>
<dbReference type="PROSITE" id="PS50115">
    <property type="entry name" value="ARFGAP"/>
    <property type="match status" value="1"/>
</dbReference>
<dbReference type="InterPro" id="IPR038508">
    <property type="entry name" value="ArfGAP_dom_sf"/>
</dbReference>
<dbReference type="PROSITE" id="PS50088">
    <property type="entry name" value="ANK_REPEAT"/>
    <property type="match status" value="2"/>
</dbReference>
<dbReference type="AlphaFoldDB" id="A0A4D6NMQ6"/>
<dbReference type="Gene3D" id="1.20.1270.60">
    <property type="entry name" value="Arfaptin homology (AH) domain/BAR domain"/>
    <property type="match status" value="1"/>
</dbReference>
<dbReference type="Gene3D" id="1.25.40.20">
    <property type="entry name" value="Ankyrin repeat-containing domain"/>
    <property type="match status" value="1"/>
</dbReference>
<dbReference type="PROSITE" id="PS50297">
    <property type="entry name" value="ANK_REP_REGION"/>
    <property type="match status" value="2"/>
</dbReference>
<keyword evidence="4" id="KW-0677">Repeat</keyword>
<dbReference type="InterPro" id="IPR011993">
    <property type="entry name" value="PH-like_dom_sf"/>
</dbReference>
<keyword evidence="7 9" id="KW-0040">ANK repeat</keyword>
<keyword evidence="6" id="KW-0862">Zinc</keyword>
<dbReference type="InterPro" id="IPR001849">
    <property type="entry name" value="PH_domain"/>
</dbReference>
<dbReference type="Proteomes" id="UP000501690">
    <property type="component" value="Linkage Group LG11"/>
</dbReference>
<dbReference type="InterPro" id="IPR045258">
    <property type="entry name" value="ACAP1/2/3-like"/>
</dbReference>
<feature type="repeat" description="ANK" evidence="9">
    <location>
        <begin position="683"/>
        <end position="715"/>
    </location>
</feature>
<dbReference type="InterPro" id="IPR002110">
    <property type="entry name" value="Ankyrin_rpt"/>
</dbReference>
<reference evidence="15 16" key="1">
    <citation type="submission" date="2019-04" db="EMBL/GenBank/DDBJ databases">
        <title>An improved genome assembly and genetic linkage map for asparagus bean, Vigna unguiculata ssp. sesquipedialis.</title>
        <authorList>
            <person name="Xia Q."/>
            <person name="Zhang R."/>
            <person name="Dong Y."/>
        </authorList>
    </citation>
    <scope>NUCLEOTIDE SEQUENCE [LARGE SCALE GENOMIC DNA]</scope>
    <source>
        <tissue evidence="15">Leaf</tissue>
    </source>
</reference>
<dbReference type="CDD" id="cd07606">
    <property type="entry name" value="BAR_SFC_plant"/>
    <property type="match status" value="1"/>
</dbReference>
<keyword evidence="3" id="KW-0479">Metal-binding</keyword>
<keyword evidence="2" id="KW-0343">GTPase activation</keyword>
<gene>
    <name evidence="15" type="ORF">DEO72_LG11g1631</name>
</gene>
<dbReference type="PROSITE" id="PS51021">
    <property type="entry name" value="BAR"/>
    <property type="match status" value="1"/>
</dbReference>
<dbReference type="GO" id="GO:0005886">
    <property type="term" value="C:plasma membrane"/>
    <property type="evidence" value="ECO:0007669"/>
    <property type="project" value="UniProtKB-SubCell"/>
</dbReference>
<evidence type="ECO:0000256" key="5">
    <source>
        <dbReference type="ARBA" id="ARBA00022771"/>
    </source>
</evidence>
<evidence type="ECO:0000259" key="14">
    <source>
        <dbReference type="PROSITE" id="PS51021"/>
    </source>
</evidence>
<protein>
    <submittedName>
        <fullName evidence="15">Arf-GAP with coiled-coil</fullName>
    </submittedName>
</protein>
<evidence type="ECO:0000256" key="1">
    <source>
        <dbReference type="ARBA" id="ARBA00004413"/>
    </source>
</evidence>
<feature type="domain" description="BAR" evidence="14">
    <location>
        <begin position="1"/>
        <end position="215"/>
    </location>
</feature>
<dbReference type="PROSITE" id="PS50003">
    <property type="entry name" value="PH_DOMAIN"/>
    <property type="match status" value="1"/>
</dbReference>
<dbReference type="SMART" id="SM00233">
    <property type="entry name" value="PH"/>
    <property type="match status" value="1"/>
</dbReference>
<evidence type="ECO:0000256" key="8">
    <source>
        <dbReference type="ARBA" id="ARBA00023054"/>
    </source>
</evidence>
<dbReference type="Gene3D" id="2.30.29.30">
    <property type="entry name" value="Pleckstrin-homology domain (PH domain)/Phosphotyrosine-binding domain (PTB)"/>
    <property type="match status" value="1"/>
</dbReference>
<dbReference type="InterPro" id="IPR004148">
    <property type="entry name" value="BAR_dom"/>
</dbReference>
<dbReference type="InterPro" id="IPR001164">
    <property type="entry name" value="ArfGAP_dom"/>
</dbReference>
<organism evidence="15 16">
    <name type="scientific">Vigna unguiculata</name>
    <name type="common">Cowpea</name>
    <dbReference type="NCBI Taxonomy" id="3917"/>
    <lineage>
        <taxon>Eukaryota</taxon>
        <taxon>Viridiplantae</taxon>
        <taxon>Streptophyta</taxon>
        <taxon>Embryophyta</taxon>
        <taxon>Tracheophyta</taxon>
        <taxon>Spermatophyta</taxon>
        <taxon>Magnoliopsida</taxon>
        <taxon>eudicotyledons</taxon>
        <taxon>Gunneridae</taxon>
        <taxon>Pentapetalae</taxon>
        <taxon>rosids</taxon>
        <taxon>fabids</taxon>
        <taxon>Fabales</taxon>
        <taxon>Fabaceae</taxon>
        <taxon>Papilionoideae</taxon>
        <taxon>50 kb inversion clade</taxon>
        <taxon>NPAAA clade</taxon>
        <taxon>indigoferoid/millettioid clade</taxon>
        <taxon>Phaseoleae</taxon>
        <taxon>Vigna</taxon>
    </lineage>
</organism>
<evidence type="ECO:0000259" key="12">
    <source>
        <dbReference type="PROSITE" id="PS50003"/>
    </source>
</evidence>
<dbReference type="InterPro" id="IPR037278">
    <property type="entry name" value="ARFGAP/RecO"/>
</dbReference>
<name>A0A4D6NMQ6_VIGUN</name>
<evidence type="ECO:0000259" key="13">
    <source>
        <dbReference type="PROSITE" id="PS50115"/>
    </source>
</evidence>
<dbReference type="PANTHER" id="PTHR23180">
    <property type="entry name" value="CENTAURIN/ARF"/>
    <property type="match status" value="1"/>
</dbReference>
<dbReference type="GO" id="GO:0005737">
    <property type="term" value="C:cytoplasm"/>
    <property type="evidence" value="ECO:0007669"/>
    <property type="project" value="InterPro"/>
</dbReference>
<feature type="region of interest" description="Disordered" evidence="11">
    <location>
        <begin position="454"/>
        <end position="478"/>
    </location>
</feature>
<dbReference type="PRINTS" id="PR00405">
    <property type="entry name" value="REVINTRACTNG"/>
</dbReference>
<evidence type="ECO:0000256" key="10">
    <source>
        <dbReference type="PROSITE-ProRule" id="PRU00288"/>
    </source>
</evidence>
<evidence type="ECO:0000313" key="16">
    <source>
        <dbReference type="Proteomes" id="UP000501690"/>
    </source>
</evidence>
<dbReference type="SMART" id="SM00721">
    <property type="entry name" value="BAR"/>
    <property type="match status" value="1"/>
</dbReference>
<evidence type="ECO:0000256" key="4">
    <source>
        <dbReference type="ARBA" id="ARBA00022737"/>
    </source>
</evidence>
<dbReference type="Pfam" id="PF12796">
    <property type="entry name" value="Ank_2"/>
    <property type="match status" value="1"/>
</dbReference>
<dbReference type="InterPro" id="IPR035670">
    <property type="entry name" value="AGD1/2/3/4_BAR_plant"/>
</dbReference>
<evidence type="ECO:0000256" key="7">
    <source>
        <dbReference type="ARBA" id="ARBA00023043"/>
    </source>
</evidence>
<dbReference type="SUPFAM" id="SSF50729">
    <property type="entry name" value="PH domain-like"/>
    <property type="match status" value="1"/>
</dbReference>
<feature type="repeat" description="ANK" evidence="9">
    <location>
        <begin position="716"/>
        <end position="748"/>
    </location>
</feature>
<dbReference type="Pfam" id="PF00169">
    <property type="entry name" value="PH"/>
    <property type="match status" value="1"/>
</dbReference>
<feature type="region of interest" description="Disordered" evidence="11">
    <location>
        <begin position="565"/>
        <end position="590"/>
    </location>
</feature>
<evidence type="ECO:0000256" key="6">
    <source>
        <dbReference type="ARBA" id="ARBA00022833"/>
    </source>
</evidence>
<dbReference type="SUPFAM" id="SSF48403">
    <property type="entry name" value="Ankyrin repeat"/>
    <property type="match status" value="1"/>
</dbReference>
<evidence type="ECO:0000256" key="2">
    <source>
        <dbReference type="ARBA" id="ARBA00022468"/>
    </source>
</evidence>
<dbReference type="CDD" id="cd13250">
    <property type="entry name" value="PH_ACAP"/>
    <property type="match status" value="1"/>
</dbReference>
<dbReference type="CDD" id="cd08204">
    <property type="entry name" value="ArfGap"/>
    <property type="match status" value="1"/>
</dbReference>
<dbReference type="SMART" id="SM00248">
    <property type="entry name" value="ANK"/>
    <property type="match status" value="2"/>
</dbReference>
<evidence type="ECO:0000256" key="9">
    <source>
        <dbReference type="PROSITE-ProRule" id="PRU00023"/>
    </source>
</evidence>
<dbReference type="FunFam" id="1.10.220.150:FF:000019">
    <property type="entry name" value="ADP-ribosylation factor GTPase-activating protein AGD1"/>
    <property type="match status" value="1"/>
</dbReference>